<dbReference type="RefSeq" id="WP_006105082.1">
    <property type="nucleotide sequence ID" value="NZ_DS989868.1"/>
</dbReference>
<organism evidence="2 3">
    <name type="scientific">Coleofasciculus chthonoplastes PCC 7420</name>
    <dbReference type="NCBI Taxonomy" id="118168"/>
    <lineage>
        <taxon>Bacteria</taxon>
        <taxon>Bacillati</taxon>
        <taxon>Cyanobacteriota</taxon>
        <taxon>Cyanophyceae</taxon>
        <taxon>Coleofasciculales</taxon>
        <taxon>Coleofasciculaceae</taxon>
        <taxon>Coleofasciculus</taxon>
    </lineage>
</organism>
<dbReference type="eggNOG" id="COG3577">
    <property type="taxonomic scope" value="Bacteria"/>
</dbReference>
<keyword evidence="3" id="KW-1185">Reference proteome</keyword>
<dbReference type="HOGENOM" id="CLU_939282_0_0_3"/>
<dbReference type="Proteomes" id="UP000003835">
    <property type="component" value="Unassembled WGS sequence"/>
</dbReference>
<dbReference type="eggNOG" id="COG2319">
    <property type="taxonomic scope" value="Bacteria"/>
</dbReference>
<name>B4W1E0_9CYAN</name>
<gene>
    <name evidence="2" type="ORF">MC7420_5090</name>
</gene>
<reference evidence="2 3" key="1">
    <citation type="submission" date="2008-07" db="EMBL/GenBank/DDBJ databases">
        <authorList>
            <person name="Tandeau de Marsac N."/>
            <person name="Ferriera S."/>
            <person name="Johnson J."/>
            <person name="Kravitz S."/>
            <person name="Beeson K."/>
            <person name="Sutton G."/>
            <person name="Rogers Y.-H."/>
            <person name="Friedman R."/>
            <person name="Frazier M."/>
            <person name="Venter J.C."/>
        </authorList>
    </citation>
    <scope>NUCLEOTIDE SEQUENCE [LARGE SCALE GENOMIC DNA]</scope>
    <source>
        <strain evidence="2 3">PCC 7420</strain>
    </source>
</reference>
<evidence type="ECO:0000313" key="2">
    <source>
        <dbReference type="EMBL" id="EDX71946.1"/>
    </source>
</evidence>
<dbReference type="OrthoDB" id="490046at2"/>
<proteinExistence type="predicted"/>
<dbReference type="AlphaFoldDB" id="B4W1E0"/>
<feature type="compositionally biased region" description="Low complexity" evidence="1">
    <location>
        <begin position="184"/>
        <end position="203"/>
    </location>
</feature>
<protein>
    <submittedName>
        <fullName evidence="2">Uncharacterized protein</fullName>
    </submittedName>
</protein>
<evidence type="ECO:0000256" key="1">
    <source>
        <dbReference type="SAM" id="MobiDB-lite"/>
    </source>
</evidence>
<accession>B4W1E0</accession>
<evidence type="ECO:0000313" key="3">
    <source>
        <dbReference type="Proteomes" id="UP000003835"/>
    </source>
</evidence>
<dbReference type="EMBL" id="DS989868">
    <property type="protein sequence ID" value="EDX71946.1"/>
    <property type="molecule type" value="Genomic_DNA"/>
</dbReference>
<sequence length="278" mass="30405">MTQTNLLELAKQGDDAAILSVMNYVLRDRNITAQAALKGNCLLVLLKAVQVPDQKLSVTIVRKLMAHLRVPSIASVQMYGKQVGQPAPSWMEVIDLRDEIEPLKPKTNVFKVLAQWGTKPLMLLTLIPLGAISIYAYLSLPLGKSIIPVQAESISFSVKEIELSDIEPLENSPDPSLSSVVGQTQPSILSSPSSPSPTLSSQPEPFQNAVNQAMHAATLTQSAQTPEEWDIVVSHWQDAIALMDAVPPSHPQHSLAQQKVVEYQENLNYAQKNTAMDQ</sequence>
<dbReference type="STRING" id="118168.MC7420_5090"/>
<feature type="compositionally biased region" description="Polar residues" evidence="1">
    <location>
        <begin position="173"/>
        <end position="183"/>
    </location>
</feature>
<feature type="region of interest" description="Disordered" evidence="1">
    <location>
        <begin position="168"/>
        <end position="205"/>
    </location>
</feature>